<name>A0A2A2AA85_9BURK</name>
<dbReference type="EMBL" id="NSJF01000003">
    <property type="protein sequence ID" value="PAT34682.1"/>
    <property type="molecule type" value="Genomic_DNA"/>
</dbReference>
<organism evidence="2 5">
    <name type="scientific">Vandammella animalimorsus</name>
    <dbReference type="NCBI Taxonomy" id="2029117"/>
    <lineage>
        <taxon>Bacteria</taxon>
        <taxon>Pseudomonadati</taxon>
        <taxon>Pseudomonadota</taxon>
        <taxon>Betaproteobacteria</taxon>
        <taxon>Burkholderiales</taxon>
        <taxon>Comamonadaceae</taxon>
        <taxon>Vandammella</taxon>
    </lineage>
</organism>
<dbReference type="Proteomes" id="UP000217999">
    <property type="component" value="Unassembled WGS sequence"/>
</dbReference>
<dbReference type="AlphaFoldDB" id="A0A2A2AA85"/>
<evidence type="ECO:0000313" key="5">
    <source>
        <dbReference type="Proteomes" id="UP000217999"/>
    </source>
</evidence>
<dbReference type="Pfam" id="PF07045">
    <property type="entry name" value="DUF1330"/>
    <property type="match status" value="1"/>
</dbReference>
<dbReference type="PANTHER" id="PTHR41521:SF4">
    <property type="entry name" value="BLR0684 PROTEIN"/>
    <property type="match status" value="1"/>
</dbReference>
<dbReference type="GeneID" id="93874019"/>
<dbReference type="SUPFAM" id="SSF54909">
    <property type="entry name" value="Dimeric alpha+beta barrel"/>
    <property type="match status" value="1"/>
</dbReference>
<dbReference type="Proteomes" id="UP000217780">
    <property type="component" value="Unassembled WGS sequence"/>
</dbReference>
<proteinExistence type="predicted"/>
<evidence type="ECO:0000313" key="3">
    <source>
        <dbReference type="EMBL" id="PAX17350.1"/>
    </source>
</evidence>
<dbReference type="Gene3D" id="3.30.70.100">
    <property type="match status" value="1"/>
</dbReference>
<reference evidence="4 5" key="1">
    <citation type="submission" date="2017-08" db="EMBL/GenBank/DDBJ databases">
        <title>WGS of Clinical strains of the CDC Group NO-1 linked to zoonotic infections in humans.</title>
        <authorList>
            <person name="Bernier A.-M."/>
            <person name="Bernard K."/>
        </authorList>
    </citation>
    <scope>NUCLEOTIDE SEQUENCE [LARGE SCALE GENOMIC DNA]</scope>
    <source>
        <strain evidence="2 5">NML03-0146</strain>
        <strain evidence="3 4">NML91-0035</strain>
    </source>
</reference>
<evidence type="ECO:0000313" key="4">
    <source>
        <dbReference type="Proteomes" id="UP000217780"/>
    </source>
</evidence>
<accession>A0A2A2T6Q2</accession>
<evidence type="ECO:0000313" key="2">
    <source>
        <dbReference type="EMBL" id="PAT34682.1"/>
    </source>
</evidence>
<sequence length="95" mass="10606">MPYGYVIANVHVTNPEQMAEYREWSTQAAQAHGGEFIVRGGQQQVLEGQAHARTVVLRFPSYAAAQAFYDSPEYRKARQVREGAGVFNMLCVEGL</sequence>
<comment type="caution">
    <text evidence="2">The sequence shown here is derived from an EMBL/GenBank/DDBJ whole genome shotgun (WGS) entry which is preliminary data.</text>
</comment>
<protein>
    <recommendedName>
        <fullName evidence="1">DUF1330 domain-containing protein</fullName>
    </recommendedName>
</protein>
<feature type="domain" description="DUF1330" evidence="1">
    <location>
        <begin position="4"/>
        <end position="95"/>
    </location>
</feature>
<dbReference type="InterPro" id="IPR011008">
    <property type="entry name" value="Dimeric_a/b-barrel"/>
</dbReference>
<dbReference type="EMBL" id="NTBI01000003">
    <property type="protein sequence ID" value="PAX17350.1"/>
    <property type="molecule type" value="Genomic_DNA"/>
</dbReference>
<gene>
    <name evidence="2" type="ORF">CK620_07290</name>
    <name evidence="3" type="ORF">CLI92_04330</name>
</gene>
<evidence type="ECO:0000259" key="1">
    <source>
        <dbReference type="Pfam" id="PF07045"/>
    </source>
</evidence>
<dbReference type="InterPro" id="IPR010753">
    <property type="entry name" value="DUF1330"/>
</dbReference>
<dbReference type="PANTHER" id="PTHR41521">
    <property type="match status" value="1"/>
</dbReference>
<dbReference type="RefSeq" id="WP_095541454.1">
    <property type="nucleotide sequence ID" value="NZ_CP156659.1"/>
</dbReference>
<accession>A0A2A2AA85</accession>